<dbReference type="InterPro" id="IPR053159">
    <property type="entry name" value="Hybrid_Histidine_Kinase"/>
</dbReference>
<keyword evidence="3" id="KW-1185">Reference proteome</keyword>
<dbReference type="InterPro" id="IPR027417">
    <property type="entry name" value="P-loop_NTPase"/>
</dbReference>
<gene>
    <name evidence="2" type="ORF">RCOM_0019550</name>
</gene>
<dbReference type="PANTHER" id="PTHR43642">
    <property type="entry name" value="HYBRID SIGNAL TRANSDUCTION HISTIDINE KINASE G"/>
    <property type="match status" value="1"/>
</dbReference>
<dbReference type="SUPFAM" id="SSF52540">
    <property type="entry name" value="P-loop containing nucleoside triphosphate hydrolases"/>
    <property type="match status" value="1"/>
</dbReference>
<evidence type="ECO:0000259" key="1">
    <source>
        <dbReference type="Pfam" id="PF13191"/>
    </source>
</evidence>
<organism evidence="2 3">
    <name type="scientific">Ricinus communis</name>
    <name type="common">Castor bean</name>
    <dbReference type="NCBI Taxonomy" id="3988"/>
    <lineage>
        <taxon>Eukaryota</taxon>
        <taxon>Viridiplantae</taxon>
        <taxon>Streptophyta</taxon>
        <taxon>Embryophyta</taxon>
        <taxon>Tracheophyta</taxon>
        <taxon>Spermatophyta</taxon>
        <taxon>Magnoliopsida</taxon>
        <taxon>eudicotyledons</taxon>
        <taxon>Gunneridae</taxon>
        <taxon>Pentapetalae</taxon>
        <taxon>rosids</taxon>
        <taxon>fabids</taxon>
        <taxon>Malpighiales</taxon>
        <taxon>Euphorbiaceae</taxon>
        <taxon>Acalyphoideae</taxon>
        <taxon>Acalypheae</taxon>
        <taxon>Ricinus</taxon>
    </lineage>
</organism>
<dbReference type="EMBL" id="EQ975283">
    <property type="protein sequence ID" value="EEF27628.1"/>
    <property type="molecule type" value="Genomic_DNA"/>
</dbReference>
<name>B9T930_RICCO</name>
<evidence type="ECO:0000313" key="3">
    <source>
        <dbReference type="Proteomes" id="UP000008311"/>
    </source>
</evidence>
<dbReference type="eggNOG" id="KOG0519">
    <property type="taxonomic scope" value="Eukaryota"/>
</dbReference>
<proteinExistence type="predicted"/>
<protein>
    <recommendedName>
        <fullName evidence="1">Orc1-like AAA ATPase domain-containing protein</fullName>
    </recommendedName>
</protein>
<dbReference type="InParanoid" id="B9T930"/>
<dbReference type="AlphaFoldDB" id="B9T930"/>
<dbReference type="Proteomes" id="UP000008311">
    <property type="component" value="Unassembled WGS sequence"/>
</dbReference>
<evidence type="ECO:0000313" key="2">
    <source>
        <dbReference type="EMBL" id="EEF27628.1"/>
    </source>
</evidence>
<sequence length="271" mass="30092">MILLAKTPEGRYQTARDAASDFRGRMAAYTTDGHITPFELASNDTSEQLVITEKLRSARRAYRMLGALDDVFATGRPVLALISGHSGIGKSTLVDELYRSIFEGRGLFASGKFDQPTRNIPCAPLARAFQVLIRQILGQSDAPIGYWRRKLRSEPGTNAQLMVDLIPDLEFVIDAQPPVPEVQAAEARVRFQRTMRAFISVFGRPHKPLTLFLDDLQWLDDATLTVLESLICSADSSDLLVIGAYRSNDVGRDHLLTQMIDRITGSSVKVR</sequence>
<dbReference type="Pfam" id="PF13191">
    <property type="entry name" value="AAA_16"/>
    <property type="match status" value="1"/>
</dbReference>
<feature type="domain" description="Orc1-like AAA ATPase" evidence="1">
    <location>
        <begin position="67"/>
        <end position="242"/>
    </location>
</feature>
<dbReference type="Gene3D" id="3.40.50.300">
    <property type="entry name" value="P-loop containing nucleotide triphosphate hydrolases"/>
    <property type="match status" value="1"/>
</dbReference>
<dbReference type="STRING" id="3988.B9T930"/>
<accession>B9T930</accession>
<dbReference type="PANTHER" id="PTHR43642:SF1">
    <property type="entry name" value="HYBRID SIGNAL TRANSDUCTION HISTIDINE KINASE G"/>
    <property type="match status" value="1"/>
</dbReference>
<reference evidence="3" key="1">
    <citation type="journal article" date="2010" name="Nat. Biotechnol.">
        <title>Draft genome sequence of the oilseed species Ricinus communis.</title>
        <authorList>
            <person name="Chan A.P."/>
            <person name="Crabtree J."/>
            <person name="Zhao Q."/>
            <person name="Lorenzi H."/>
            <person name="Orvis J."/>
            <person name="Puiu D."/>
            <person name="Melake-Berhan A."/>
            <person name="Jones K.M."/>
            <person name="Redman J."/>
            <person name="Chen G."/>
            <person name="Cahoon E.B."/>
            <person name="Gedil M."/>
            <person name="Stanke M."/>
            <person name="Haas B.J."/>
            <person name="Wortman J.R."/>
            <person name="Fraser-Liggett C.M."/>
            <person name="Ravel J."/>
            <person name="Rabinowicz P.D."/>
        </authorList>
    </citation>
    <scope>NUCLEOTIDE SEQUENCE [LARGE SCALE GENOMIC DNA]</scope>
    <source>
        <strain evidence="3">cv. Hale</strain>
    </source>
</reference>
<dbReference type="InterPro" id="IPR041664">
    <property type="entry name" value="AAA_16"/>
</dbReference>